<feature type="repeat" description="RCC1" evidence="2">
    <location>
        <begin position="39"/>
        <end position="117"/>
    </location>
</feature>
<dbReference type="Gene3D" id="2.130.10.30">
    <property type="entry name" value="Regulator of chromosome condensation 1/beta-lactamase-inhibitor protein II"/>
    <property type="match status" value="2"/>
</dbReference>
<dbReference type="InterPro" id="IPR058923">
    <property type="entry name" value="RCC1-like_dom"/>
</dbReference>
<reference evidence="4" key="1">
    <citation type="submission" date="2022-03" db="EMBL/GenBank/DDBJ databases">
        <title>A functionally conserved STORR gene fusion in Papaver species that diverged 16.8 million years ago.</title>
        <authorList>
            <person name="Catania T."/>
        </authorList>
    </citation>
    <scope>NUCLEOTIDE SEQUENCE</scope>
    <source>
        <strain evidence="4">S-191538</strain>
    </source>
</reference>
<dbReference type="PROSITE" id="PS50012">
    <property type="entry name" value="RCC1_3"/>
    <property type="match status" value="7"/>
</dbReference>
<feature type="repeat" description="RCC1" evidence="2">
    <location>
        <begin position="117"/>
        <end position="166"/>
    </location>
</feature>
<dbReference type="PANTHER" id="PTHR22870:SF408">
    <property type="entry name" value="OS09G0560450 PROTEIN"/>
    <property type="match status" value="1"/>
</dbReference>
<dbReference type="EMBL" id="JAJJMA010286792">
    <property type="protein sequence ID" value="MCL7046883.1"/>
    <property type="molecule type" value="Genomic_DNA"/>
</dbReference>
<dbReference type="Proteomes" id="UP001177140">
    <property type="component" value="Unassembled WGS sequence"/>
</dbReference>
<organism evidence="4 5">
    <name type="scientific">Papaver nudicaule</name>
    <name type="common">Iceland poppy</name>
    <dbReference type="NCBI Taxonomy" id="74823"/>
    <lineage>
        <taxon>Eukaryota</taxon>
        <taxon>Viridiplantae</taxon>
        <taxon>Streptophyta</taxon>
        <taxon>Embryophyta</taxon>
        <taxon>Tracheophyta</taxon>
        <taxon>Spermatophyta</taxon>
        <taxon>Magnoliopsida</taxon>
        <taxon>Ranunculales</taxon>
        <taxon>Papaveraceae</taxon>
        <taxon>Papaveroideae</taxon>
        <taxon>Papaver</taxon>
    </lineage>
</organism>
<feature type="repeat" description="RCC1" evidence="2">
    <location>
        <begin position="329"/>
        <end position="380"/>
    </location>
</feature>
<feature type="domain" description="RCC1-like" evidence="3">
    <location>
        <begin position="40"/>
        <end position="435"/>
    </location>
</feature>
<dbReference type="PRINTS" id="PR00633">
    <property type="entry name" value="RCCNDNSATION"/>
</dbReference>
<dbReference type="InterPro" id="IPR009091">
    <property type="entry name" value="RCC1/BLIP-II"/>
</dbReference>
<evidence type="ECO:0000313" key="5">
    <source>
        <dbReference type="Proteomes" id="UP001177140"/>
    </source>
</evidence>
<feature type="repeat" description="RCC1" evidence="2">
    <location>
        <begin position="381"/>
        <end position="439"/>
    </location>
</feature>
<dbReference type="InterPro" id="IPR051210">
    <property type="entry name" value="Ub_ligase/GEF_domain"/>
</dbReference>
<dbReference type="PANTHER" id="PTHR22870">
    <property type="entry name" value="REGULATOR OF CHROMOSOME CONDENSATION"/>
    <property type="match status" value="1"/>
</dbReference>
<sequence>MSRHLHHTFLARCMSSSTSSKVHLLWKPDIDSATSISTLQLLSWGRGSSGQLGGGIEEIRLHPTPVASFNLPSNYRLSPTTGFLPEPSTDSSSFEKLSISEIGISCGFFHSSLLINGNLWMWGKGDGGRLGFGHENPAFSPTLNPNLDCVGSTALGGLHSVALTTLGDVYTWGYGGFGALGHSIYTRELLPRMVSKAWSGKICQIATSGAHTAAVSESGDLYTWGRDEGDGRLGLGPGRGPNEGGGLSIPSKVKGLSVPVAAVSCGGFFTAALTREGQLWNWGANSNYELGRGNKIGGWKPQVVPSLQDVRIIQIACGGYHSLALTDKGKVLSWGHGGHGQLGHSSIENQKVPLLIEALAEENVVYVTCQGSTSAAITDKGKLYMWGNSRDCQLGVPGLPEVQHLPVEVKFPVEDDGLGTLRVLSVAVGASHAMCLVLRSPSQTIEEK</sequence>
<protein>
    <recommendedName>
        <fullName evidence="3">RCC1-like domain-containing protein</fullName>
    </recommendedName>
</protein>
<feature type="repeat" description="RCC1" evidence="2">
    <location>
        <begin position="167"/>
        <end position="218"/>
    </location>
</feature>
<evidence type="ECO:0000256" key="2">
    <source>
        <dbReference type="PROSITE-ProRule" id="PRU00235"/>
    </source>
</evidence>
<accession>A0AA41VTG1</accession>
<evidence type="ECO:0000313" key="4">
    <source>
        <dbReference type="EMBL" id="MCL7046883.1"/>
    </source>
</evidence>
<evidence type="ECO:0000259" key="3">
    <source>
        <dbReference type="Pfam" id="PF25390"/>
    </source>
</evidence>
<feature type="repeat" description="RCC1" evidence="2">
    <location>
        <begin position="277"/>
        <end position="328"/>
    </location>
</feature>
<keyword evidence="1" id="KW-0677">Repeat</keyword>
<proteinExistence type="predicted"/>
<dbReference type="PROSITE" id="PS00626">
    <property type="entry name" value="RCC1_2"/>
    <property type="match status" value="1"/>
</dbReference>
<dbReference type="InterPro" id="IPR000408">
    <property type="entry name" value="Reg_chr_condens"/>
</dbReference>
<keyword evidence="5" id="KW-1185">Reference proteome</keyword>
<comment type="caution">
    <text evidence="4">The sequence shown here is derived from an EMBL/GenBank/DDBJ whole genome shotgun (WGS) entry which is preliminary data.</text>
</comment>
<feature type="repeat" description="RCC1" evidence="2">
    <location>
        <begin position="219"/>
        <end position="276"/>
    </location>
</feature>
<name>A0AA41VTG1_PAPNU</name>
<evidence type="ECO:0000256" key="1">
    <source>
        <dbReference type="ARBA" id="ARBA00022737"/>
    </source>
</evidence>
<dbReference type="AlphaFoldDB" id="A0AA41VTG1"/>
<dbReference type="SUPFAM" id="SSF50985">
    <property type="entry name" value="RCC1/BLIP-II"/>
    <property type="match status" value="1"/>
</dbReference>
<dbReference type="Pfam" id="PF25390">
    <property type="entry name" value="WD40_RLD"/>
    <property type="match status" value="1"/>
</dbReference>
<gene>
    <name evidence="4" type="ORF">MKW94_014340</name>
</gene>